<evidence type="ECO:0000256" key="1">
    <source>
        <dbReference type="ARBA" id="ARBA00004370"/>
    </source>
</evidence>
<gene>
    <name evidence="6" type="ORF">I6N98_16885</name>
</gene>
<evidence type="ECO:0000313" key="6">
    <source>
        <dbReference type="EMBL" id="QQD17994.1"/>
    </source>
</evidence>
<reference evidence="6 7" key="1">
    <citation type="submission" date="2020-12" db="EMBL/GenBank/DDBJ databases">
        <authorList>
            <person name="Shan Y."/>
        </authorList>
    </citation>
    <scope>NUCLEOTIDE SEQUENCE [LARGE SCALE GENOMIC DNA]</scope>
    <source>
        <strain evidence="7">csc3.9</strain>
    </source>
</reference>
<keyword evidence="7" id="KW-1185">Reference proteome</keyword>
<keyword evidence="3" id="KW-1133">Transmembrane helix</keyword>
<organism evidence="6 7">
    <name type="scientific">Spongiibacter nanhainus</name>
    <dbReference type="NCBI Taxonomy" id="2794344"/>
    <lineage>
        <taxon>Bacteria</taxon>
        <taxon>Pseudomonadati</taxon>
        <taxon>Pseudomonadota</taxon>
        <taxon>Gammaproteobacteria</taxon>
        <taxon>Cellvibrionales</taxon>
        <taxon>Spongiibacteraceae</taxon>
        <taxon>Spongiibacter</taxon>
    </lineage>
</organism>
<dbReference type="EMBL" id="CP066167">
    <property type="protein sequence ID" value="QQD17994.1"/>
    <property type="molecule type" value="Genomic_DNA"/>
</dbReference>
<dbReference type="Proteomes" id="UP000596063">
    <property type="component" value="Chromosome"/>
</dbReference>
<proteinExistence type="predicted"/>
<dbReference type="Gene3D" id="1.20.120.550">
    <property type="entry name" value="Membrane associated eicosanoid/glutathione metabolism-like domain"/>
    <property type="match status" value="1"/>
</dbReference>
<protein>
    <submittedName>
        <fullName evidence="6">MAPEG family protein</fullName>
    </submittedName>
</protein>
<evidence type="ECO:0000256" key="4">
    <source>
        <dbReference type="ARBA" id="ARBA00023136"/>
    </source>
</evidence>
<dbReference type="RefSeq" id="WP_198569492.1">
    <property type="nucleotide sequence ID" value="NZ_CP066167.1"/>
</dbReference>
<sequence>MSIALWCLFIAALLHFGSKMPLAVAQGQAPGGYDNNHPRDQWANLPEWGKRALAAHQNQIESFPFFAAGVLVAVTSGITGSIVDYLAIAFVVARIVYIALYINNVATLRSLVWVVGFGCSLALMCSPAWA</sequence>
<name>A0A7T4R053_9GAMM</name>
<evidence type="ECO:0000256" key="3">
    <source>
        <dbReference type="ARBA" id="ARBA00022989"/>
    </source>
</evidence>
<evidence type="ECO:0000256" key="2">
    <source>
        <dbReference type="ARBA" id="ARBA00022692"/>
    </source>
</evidence>
<dbReference type="InterPro" id="IPR001129">
    <property type="entry name" value="Membr-assoc_MAPEG"/>
</dbReference>
<dbReference type="Pfam" id="PF01124">
    <property type="entry name" value="MAPEG"/>
    <property type="match status" value="1"/>
</dbReference>
<feature type="chain" id="PRO_5032693199" evidence="5">
    <location>
        <begin position="26"/>
        <end position="130"/>
    </location>
</feature>
<evidence type="ECO:0000313" key="7">
    <source>
        <dbReference type="Proteomes" id="UP000596063"/>
    </source>
</evidence>
<dbReference type="GO" id="GO:0016020">
    <property type="term" value="C:membrane"/>
    <property type="evidence" value="ECO:0007669"/>
    <property type="project" value="UniProtKB-SubCell"/>
</dbReference>
<dbReference type="SUPFAM" id="SSF161084">
    <property type="entry name" value="MAPEG domain-like"/>
    <property type="match status" value="1"/>
</dbReference>
<keyword evidence="5" id="KW-0732">Signal</keyword>
<dbReference type="PANTHER" id="PTHR35371">
    <property type="entry name" value="INNER MEMBRANE PROTEIN"/>
    <property type="match status" value="1"/>
</dbReference>
<dbReference type="PANTHER" id="PTHR35371:SF1">
    <property type="entry name" value="BLR7753 PROTEIN"/>
    <property type="match status" value="1"/>
</dbReference>
<evidence type="ECO:0000256" key="5">
    <source>
        <dbReference type="SAM" id="SignalP"/>
    </source>
</evidence>
<dbReference type="InterPro" id="IPR023352">
    <property type="entry name" value="MAPEG-like_dom_sf"/>
</dbReference>
<dbReference type="KEGG" id="snan:I6N98_16885"/>
<keyword evidence="4" id="KW-0472">Membrane</keyword>
<dbReference type="AlphaFoldDB" id="A0A7T4R053"/>
<keyword evidence="2" id="KW-0812">Transmembrane</keyword>
<comment type="subcellular location">
    <subcellularLocation>
        <location evidence="1">Membrane</location>
    </subcellularLocation>
</comment>
<accession>A0A7T4R053</accession>
<feature type="signal peptide" evidence="5">
    <location>
        <begin position="1"/>
        <end position="25"/>
    </location>
</feature>